<evidence type="ECO:0000256" key="2">
    <source>
        <dbReference type="ARBA" id="ARBA00023130"/>
    </source>
</evidence>
<dbReference type="Ensembl" id="ENSCMIT00000013653.1">
    <property type="protein sequence ID" value="ENSCMIP00000013361.1"/>
    <property type="gene ID" value="ENSCMIG00000006718.1"/>
</dbReference>
<dbReference type="GO" id="GO:0002250">
    <property type="term" value="P:adaptive immune response"/>
    <property type="evidence" value="ECO:0007669"/>
    <property type="project" value="UniProtKB-KW"/>
</dbReference>
<sequence length="172" mass="19113">ISLTGGDSVKPIVPSVTKREGAQVDLESNYVTSLNDYCLHWYRKHPGGQPVYILQTCKPSYEHKADFAQSSFSVELQTSRKSSKFTISVLELSDSAVYYCAVKGGNPTGDHISVSLDTAKKISVLTIAGLRLTDSAMYHCALSLHHSETHHRKTRWEKFWASVLNPQTLLLS</sequence>
<dbReference type="InterPro" id="IPR051287">
    <property type="entry name" value="TCR_variable_region"/>
</dbReference>
<protein>
    <recommendedName>
        <fullName evidence="6">Ig-like domain-containing protein</fullName>
    </recommendedName>
</protein>
<reference evidence="7" key="5">
    <citation type="submission" date="2025-09" db="UniProtKB">
        <authorList>
            <consortium name="Ensembl"/>
        </authorList>
    </citation>
    <scope>IDENTIFICATION</scope>
</reference>
<feature type="domain" description="Ig-like" evidence="6">
    <location>
        <begin position="11"/>
        <end position="115"/>
    </location>
</feature>
<reference evidence="7" key="4">
    <citation type="submission" date="2025-08" db="UniProtKB">
        <authorList>
            <consortium name="Ensembl"/>
        </authorList>
    </citation>
    <scope>IDENTIFICATION</scope>
</reference>
<evidence type="ECO:0000256" key="3">
    <source>
        <dbReference type="ARBA" id="ARBA00023170"/>
    </source>
</evidence>
<dbReference type="STRING" id="7868.ENSCMIP00000013361"/>
<dbReference type="AlphaFoldDB" id="A0A4W3HC10"/>
<reference evidence="8" key="2">
    <citation type="journal article" date="2007" name="PLoS Biol.">
        <title>Survey sequencing and comparative analysis of the elephant shark (Callorhinchus milii) genome.</title>
        <authorList>
            <person name="Venkatesh B."/>
            <person name="Kirkness E.F."/>
            <person name="Loh Y.H."/>
            <person name="Halpern A.L."/>
            <person name="Lee A.P."/>
            <person name="Johnson J."/>
            <person name="Dandona N."/>
            <person name="Viswanathan L.D."/>
            <person name="Tay A."/>
            <person name="Venter J.C."/>
            <person name="Strausberg R.L."/>
            <person name="Brenner S."/>
        </authorList>
    </citation>
    <scope>NUCLEOTIDE SEQUENCE [LARGE SCALE GENOMIC DNA]</scope>
</reference>
<dbReference type="Gene3D" id="2.60.40.10">
    <property type="entry name" value="Immunoglobulins"/>
    <property type="match status" value="2"/>
</dbReference>
<evidence type="ECO:0000313" key="8">
    <source>
        <dbReference type="Proteomes" id="UP000314986"/>
    </source>
</evidence>
<reference evidence="8" key="3">
    <citation type="journal article" date="2014" name="Nature">
        <title>Elephant shark genome provides unique insights into gnathostome evolution.</title>
        <authorList>
            <consortium name="International Elephant Shark Genome Sequencing Consortium"/>
            <person name="Venkatesh B."/>
            <person name="Lee A.P."/>
            <person name="Ravi V."/>
            <person name="Maurya A.K."/>
            <person name="Lian M.M."/>
            <person name="Swann J.B."/>
            <person name="Ohta Y."/>
            <person name="Flajnik M.F."/>
            <person name="Sutoh Y."/>
            <person name="Kasahara M."/>
            <person name="Hoon S."/>
            <person name="Gangu V."/>
            <person name="Roy S.W."/>
            <person name="Irimia M."/>
            <person name="Korzh V."/>
            <person name="Kondrychyn I."/>
            <person name="Lim Z.W."/>
            <person name="Tay B.H."/>
            <person name="Tohari S."/>
            <person name="Kong K.W."/>
            <person name="Ho S."/>
            <person name="Lorente-Galdos B."/>
            <person name="Quilez J."/>
            <person name="Marques-Bonet T."/>
            <person name="Raney B.J."/>
            <person name="Ingham P.W."/>
            <person name="Tay A."/>
            <person name="Hillier L.W."/>
            <person name="Minx P."/>
            <person name="Boehm T."/>
            <person name="Wilson R.K."/>
            <person name="Brenner S."/>
            <person name="Warren W.C."/>
        </authorList>
    </citation>
    <scope>NUCLEOTIDE SEQUENCE [LARGE SCALE GENOMIC DNA]</scope>
</reference>
<reference evidence="8" key="1">
    <citation type="journal article" date="2006" name="Science">
        <title>Ancient noncoding elements conserved in the human genome.</title>
        <authorList>
            <person name="Venkatesh B."/>
            <person name="Kirkness E.F."/>
            <person name="Loh Y.H."/>
            <person name="Halpern A.L."/>
            <person name="Lee A.P."/>
            <person name="Johnson J."/>
            <person name="Dandona N."/>
            <person name="Viswanathan L.D."/>
            <person name="Tay A."/>
            <person name="Venter J.C."/>
            <person name="Strausberg R.L."/>
            <person name="Brenner S."/>
        </authorList>
    </citation>
    <scope>NUCLEOTIDE SEQUENCE [LARGE SCALE GENOMIC DNA]</scope>
</reference>
<keyword evidence="5" id="KW-1279">T cell receptor</keyword>
<organism evidence="7 8">
    <name type="scientific">Callorhinchus milii</name>
    <name type="common">Ghost shark</name>
    <dbReference type="NCBI Taxonomy" id="7868"/>
    <lineage>
        <taxon>Eukaryota</taxon>
        <taxon>Metazoa</taxon>
        <taxon>Chordata</taxon>
        <taxon>Craniata</taxon>
        <taxon>Vertebrata</taxon>
        <taxon>Chondrichthyes</taxon>
        <taxon>Holocephali</taxon>
        <taxon>Chimaeriformes</taxon>
        <taxon>Callorhinchidae</taxon>
        <taxon>Callorhinchus</taxon>
    </lineage>
</organism>
<evidence type="ECO:0000313" key="7">
    <source>
        <dbReference type="Ensembl" id="ENSCMIP00000013361.1"/>
    </source>
</evidence>
<dbReference type="InterPro" id="IPR013783">
    <property type="entry name" value="Ig-like_fold"/>
</dbReference>
<dbReference type="GeneTree" id="ENSGT00970000196777"/>
<evidence type="ECO:0000256" key="1">
    <source>
        <dbReference type="ARBA" id="ARBA00022729"/>
    </source>
</evidence>
<evidence type="ECO:0000256" key="4">
    <source>
        <dbReference type="ARBA" id="ARBA00023319"/>
    </source>
</evidence>
<accession>A0A4W3HC10</accession>
<keyword evidence="3" id="KW-0675">Receptor</keyword>
<keyword evidence="5" id="KW-0391">Immunity</keyword>
<dbReference type="InterPro" id="IPR007110">
    <property type="entry name" value="Ig-like_dom"/>
</dbReference>
<dbReference type="PANTHER" id="PTHR19367">
    <property type="entry name" value="T-CELL RECEPTOR ALPHA CHAIN V REGION"/>
    <property type="match status" value="1"/>
</dbReference>
<dbReference type="InParanoid" id="A0A4W3HC10"/>
<proteinExistence type="predicted"/>
<dbReference type="PANTHER" id="PTHR19367:SF18">
    <property type="entry name" value="T CELL RECEPTOR ALPHA VARIABLE 16"/>
    <property type="match status" value="1"/>
</dbReference>
<dbReference type="InterPro" id="IPR036179">
    <property type="entry name" value="Ig-like_dom_sf"/>
</dbReference>
<dbReference type="GO" id="GO:0042101">
    <property type="term" value="C:T cell receptor complex"/>
    <property type="evidence" value="ECO:0007669"/>
    <property type="project" value="UniProtKB-KW"/>
</dbReference>
<dbReference type="SUPFAM" id="SSF48726">
    <property type="entry name" value="Immunoglobulin"/>
    <property type="match status" value="2"/>
</dbReference>
<evidence type="ECO:0000259" key="6">
    <source>
        <dbReference type="PROSITE" id="PS50835"/>
    </source>
</evidence>
<dbReference type="Proteomes" id="UP000314986">
    <property type="component" value="Unassembled WGS sequence"/>
</dbReference>
<dbReference type="InterPro" id="IPR013106">
    <property type="entry name" value="Ig_V-set"/>
</dbReference>
<dbReference type="Pfam" id="PF07686">
    <property type="entry name" value="V-set"/>
    <property type="match status" value="1"/>
</dbReference>
<keyword evidence="1" id="KW-0732">Signal</keyword>
<evidence type="ECO:0000256" key="5">
    <source>
        <dbReference type="ARBA" id="ARBA00043266"/>
    </source>
</evidence>
<name>A0A4W3HC10_CALMI</name>
<dbReference type="PROSITE" id="PS50835">
    <property type="entry name" value="IG_LIKE"/>
    <property type="match status" value="1"/>
</dbReference>
<keyword evidence="8" id="KW-1185">Reference proteome</keyword>
<keyword evidence="4" id="KW-0393">Immunoglobulin domain</keyword>
<keyword evidence="2" id="KW-1064">Adaptive immunity</keyword>